<dbReference type="AlphaFoldDB" id="A0ABD1G8A2"/>
<gene>
    <name evidence="1" type="ORF">AAHA92_24382</name>
</gene>
<evidence type="ECO:0000313" key="2">
    <source>
        <dbReference type="Proteomes" id="UP001567538"/>
    </source>
</evidence>
<evidence type="ECO:0000313" key="1">
    <source>
        <dbReference type="EMBL" id="KAL1539960.1"/>
    </source>
</evidence>
<keyword evidence="2" id="KW-1185">Reference proteome</keyword>
<dbReference type="EMBL" id="JBEAFC010000009">
    <property type="protein sequence ID" value="KAL1539960.1"/>
    <property type="molecule type" value="Genomic_DNA"/>
</dbReference>
<accession>A0ABD1G8A2</accession>
<organism evidence="1 2">
    <name type="scientific">Salvia divinorum</name>
    <name type="common">Maria pastora</name>
    <name type="synonym">Diviner's sage</name>
    <dbReference type="NCBI Taxonomy" id="28513"/>
    <lineage>
        <taxon>Eukaryota</taxon>
        <taxon>Viridiplantae</taxon>
        <taxon>Streptophyta</taxon>
        <taxon>Embryophyta</taxon>
        <taxon>Tracheophyta</taxon>
        <taxon>Spermatophyta</taxon>
        <taxon>Magnoliopsida</taxon>
        <taxon>eudicotyledons</taxon>
        <taxon>Gunneridae</taxon>
        <taxon>Pentapetalae</taxon>
        <taxon>asterids</taxon>
        <taxon>lamiids</taxon>
        <taxon>Lamiales</taxon>
        <taxon>Lamiaceae</taxon>
        <taxon>Nepetoideae</taxon>
        <taxon>Mentheae</taxon>
        <taxon>Salviinae</taxon>
        <taxon>Salvia</taxon>
        <taxon>Salvia subgen. Calosphace</taxon>
    </lineage>
</organism>
<comment type="caution">
    <text evidence="1">The sequence shown here is derived from an EMBL/GenBank/DDBJ whole genome shotgun (WGS) entry which is preliminary data.</text>
</comment>
<reference evidence="1 2" key="1">
    <citation type="submission" date="2024-06" db="EMBL/GenBank/DDBJ databases">
        <title>A chromosome level genome sequence of Diviner's sage (Salvia divinorum).</title>
        <authorList>
            <person name="Ford S.A."/>
            <person name="Ro D.-K."/>
            <person name="Ness R.W."/>
            <person name="Phillips M.A."/>
        </authorList>
    </citation>
    <scope>NUCLEOTIDE SEQUENCE [LARGE SCALE GENOMIC DNA]</scope>
    <source>
        <strain evidence="1">SAF-2024a</strain>
        <tissue evidence="1">Leaf</tissue>
    </source>
</reference>
<name>A0ABD1G8A2_SALDI</name>
<dbReference type="Proteomes" id="UP001567538">
    <property type="component" value="Unassembled WGS sequence"/>
</dbReference>
<proteinExistence type="predicted"/>
<sequence length="110" mass="13031">MRITTWFIFCKANLFKGEIHIATHFNASNVLINANIFEVEHFRSRIDDDPSFRIQESLGQIPHNISNEFDNFELKTLEDVHCLEILLLMRFIKTLQRFLLKALSHQIYPL</sequence>
<protein>
    <submittedName>
        <fullName evidence="1">Uncharacterized protein</fullName>
    </submittedName>
</protein>